<evidence type="ECO:0000256" key="6">
    <source>
        <dbReference type="ARBA" id="ARBA00023018"/>
    </source>
</evidence>
<gene>
    <name evidence="12" type="ORF">CesoFtcFv8_014417</name>
</gene>
<evidence type="ECO:0000256" key="11">
    <source>
        <dbReference type="SAM" id="MobiDB-lite"/>
    </source>
</evidence>
<feature type="compositionally biased region" description="Basic and acidic residues" evidence="11">
    <location>
        <begin position="327"/>
        <end position="340"/>
    </location>
</feature>
<keyword evidence="13" id="KW-1185">Reference proteome</keyword>
<protein>
    <recommendedName>
        <fullName evidence="9">Palmdelphin</fullName>
    </recommendedName>
</protein>
<reference evidence="12 13" key="1">
    <citation type="journal article" date="2023" name="Mol. Biol. Evol.">
        <title>Genomics of Secondarily Temperate Adaptation in the Only Non-Antarctic Icefish.</title>
        <authorList>
            <person name="Rivera-Colon A.G."/>
            <person name="Rayamajhi N."/>
            <person name="Minhas B.F."/>
            <person name="Madrigal G."/>
            <person name="Bilyk K.T."/>
            <person name="Yoon V."/>
            <person name="Hune M."/>
            <person name="Gregory S."/>
            <person name="Cheng C.H.C."/>
            <person name="Catchen J.M."/>
        </authorList>
    </citation>
    <scope>NUCLEOTIDE SEQUENCE [LARGE SCALE GENOMIC DNA]</scope>
    <source>
        <strain evidence="12">JC2023a</strain>
    </source>
</reference>
<feature type="compositionally biased region" description="Polar residues" evidence="11">
    <location>
        <begin position="238"/>
        <end position="251"/>
    </location>
</feature>
<dbReference type="AlphaFoldDB" id="A0AAN8BN55"/>
<dbReference type="GO" id="GO:0043197">
    <property type="term" value="C:dendritic spine"/>
    <property type="evidence" value="ECO:0007669"/>
    <property type="project" value="UniProtKB-SubCell"/>
</dbReference>
<evidence type="ECO:0000256" key="5">
    <source>
        <dbReference type="ARBA" id="ARBA00022490"/>
    </source>
</evidence>
<evidence type="ECO:0000256" key="7">
    <source>
        <dbReference type="ARBA" id="ARBA00023054"/>
    </source>
</evidence>
<evidence type="ECO:0000256" key="4">
    <source>
        <dbReference type="ARBA" id="ARBA00005756"/>
    </source>
</evidence>
<feature type="compositionally biased region" description="Polar residues" evidence="11">
    <location>
        <begin position="359"/>
        <end position="370"/>
    </location>
</feature>
<dbReference type="InterPro" id="IPR004965">
    <property type="entry name" value="Paralemmin"/>
</dbReference>
<dbReference type="GO" id="GO:0008360">
    <property type="term" value="P:regulation of cell shape"/>
    <property type="evidence" value="ECO:0007669"/>
    <property type="project" value="InterPro"/>
</dbReference>
<comment type="similarity">
    <text evidence="4">Belongs to the paralemmin family.</text>
</comment>
<dbReference type="Proteomes" id="UP001335648">
    <property type="component" value="Unassembled WGS sequence"/>
</dbReference>
<evidence type="ECO:0000313" key="12">
    <source>
        <dbReference type="EMBL" id="KAK5888311.1"/>
    </source>
</evidence>
<comment type="subcellular location">
    <subcellularLocation>
        <location evidence="1">Cell projection</location>
        <location evidence="1">Dendrite</location>
    </subcellularLocation>
    <subcellularLocation>
        <location evidence="3">Cell projection</location>
        <location evidence="3">Dendritic spine</location>
    </subcellularLocation>
    <subcellularLocation>
        <location evidence="2">Cytoplasm</location>
    </subcellularLocation>
</comment>
<dbReference type="GO" id="GO:0016020">
    <property type="term" value="C:membrane"/>
    <property type="evidence" value="ECO:0007669"/>
    <property type="project" value="InterPro"/>
</dbReference>
<evidence type="ECO:0000256" key="1">
    <source>
        <dbReference type="ARBA" id="ARBA00004279"/>
    </source>
</evidence>
<keyword evidence="5" id="KW-0963">Cytoplasm</keyword>
<comment type="caution">
    <text evidence="12">The sequence shown here is derived from an EMBL/GenBank/DDBJ whole genome shotgun (WGS) entry which is preliminary data.</text>
</comment>
<feature type="region of interest" description="Disordered" evidence="11">
    <location>
        <begin position="294"/>
        <end position="390"/>
    </location>
</feature>
<feature type="compositionally biased region" description="Basic and acidic residues" evidence="11">
    <location>
        <begin position="375"/>
        <end position="388"/>
    </location>
</feature>
<accession>A0AAN8BN55</accession>
<keyword evidence="6" id="KW-0770">Synapse</keyword>
<dbReference type="EMBL" id="JAULUE010002057">
    <property type="protein sequence ID" value="KAK5888311.1"/>
    <property type="molecule type" value="Genomic_DNA"/>
</dbReference>
<feature type="region of interest" description="Disordered" evidence="11">
    <location>
        <begin position="238"/>
        <end position="260"/>
    </location>
</feature>
<keyword evidence="8" id="KW-0966">Cell projection</keyword>
<proteinExistence type="inferred from homology"/>
<feature type="coiled-coil region" evidence="10">
    <location>
        <begin position="24"/>
        <end position="93"/>
    </location>
</feature>
<evidence type="ECO:0000256" key="2">
    <source>
        <dbReference type="ARBA" id="ARBA00004496"/>
    </source>
</evidence>
<feature type="region of interest" description="Disordered" evidence="11">
    <location>
        <begin position="502"/>
        <end position="550"/>
    </location>
</feature>
<evidence type="ECO:0000256" key="3">
    <source>
        <dbReference type="ARBA" id="ARBA00004552"/>
    </source>
</evidence>
<dbReference type="PANTHER" id="PTHR46881:SF1">
    <property type="entry name" value="PALMDELPHIN"/>
    <property type="match status" value="1"/>
</dbReference>
<feature type="compositionally biased region" description="Basic and acidic residues" evidence="11">
    <location>
        <begin position="294"/>
        <end position="318"/>
    </location>
</feature>
<dbReference type="PANTHER" id="PTHR46881">
    <property type="entry name" value="PALMDELPHIN"/>
    <property type="match status" value="1"/>
</dbReference>
<name>A0AAN8BN55_9TELE</name>
<feature type="compositionally biased region" description="Low complexity" evidence="11">
    <location>
        <begin position="514"/>
        <end position="524"/>
    </location>
</feature>
<evidence type="ECO:0000313" key="13">
    <source>
        <dbReference type="Proteomes" id="UP001335648"/>
    </source>
</evidence>
<evidence type="ECO:0000256" key="10">
    <source>
        <dbReference type="SAM" id="Coils"/>
    </source>
</evidence>
<keyword evidence="7 10" id="KW-0175">Coiled coil</keyword>
<evidence type="ECO:0000256" key="8">
    <source>
        <dbReference type="ARBA" id="ARBA00023273"/>
    </source>
</evidence>
<organism evidence="12 13">
    <name type="scientific">Champsocephalus esox</name>
    <name type="common">pike icefish</name>
    <dbReference type="NCBI Taxonomy" id="159716"/>
    <lineage>
        <taxon>Eukaryota</taxon>
        <taxon>Metazoa</taxon>
        <taxon>Chordata</taxon>
        <taxon>Craniata</taxon>
        <taxon>Vertebrata</taxon>
        <taxon>Euteleostomi</taxon>
        <taxon>Actinopterygii</taxon>
        <taxon>Neopterygii</taxon>
        <taxon>Teleostei</taxon>
        <taxon>Neoteleostei</taxon>
        <taxon>Acanthomorphata</taxon>
        <taxon>Eupercaria</taxon>
        <taxon>Perciformes</taxon>
        <taxon>Notothenioidei</taxon>
        <taxon>Channichthyidae</taxon>
        <taxon>Champsocephalus</taxon>
    </lineage>
</organism>
<dbReference type="GO" id="GO:0005737">
    <property type="term" value="C:cytoplasm"/>
    <property type="evidence" value="ECO:0007669"/>
    <property type="project" value="UniProtKB-SubCell"/>
</dbReference>
<sequence length="565" mass="63584">MEECVLLKERLQAITEKHYIQEEMRQKKLELDQEKLKLQHIKKKALREQWLLQDSTSHNATDYSQQQSLQLNIHRIEMEVKSLEREESKVSTKESFILNRLKTVEKSAGDIIKEAQDSFVHEPLQVTTVTHDVLHSYSTPANNHSEASKPRHTLFAMEISVTKDLKTGKSTVLSTAAVPAEELSQQAGLKVYDDGRKCVFALNSQEGSHDQGCVSELTANEVEHLLRSATMLRQVKQQNVHLSHSRSFSNHQQRRGEEERFDLRDQRGYYGIHPIRDNMTEKDCRGKCLEKAVADHSSSHDSHYRRHEDRNNKSNMREGHRHGSHKGMGDHDGNQKDCHHSSHNVRNGHRVQEDRPASPHNTSIVRSNGVVNGGRARDCPPPRSHDQEAVSAYQPQLSYTPANHIPLSDYISVDEEELYSCKPASYHTPSTAMYPGPAPSDRVPSPLYGDDTHYTILNAIDTTEPITAIFMGFKMAQDESGQGHKFESCPRAELVIIEDEDNSEDTCVEEKQRSSSTGSAATGSVGHAEGVGHRRKERRGGPGIRKVLRSEGAGPSLCEELLLVS</sequence>
<evidence type="ECO:0000256" key="9">
    <source>
        <dbReference type="ARBA" id="ARBA00040857"/>
    </source>
</evidence>
<dbReference type="Pfam" id="PF03285">
    <property type="entry name" value="Paralemmin"/>
    <property type="match status" value="1"/>
</dbReference>